<comment type="subunit">
    <text evidence="8">Part of the RNA polymerase complex.</text>
</comment>
<keyword evidence="4 8" id="KW-0548">Nucleotidyltransferase</keyword>
<dbReference type="NCBIfam" id="NF001605">
    <property type="entry name" value="PRK00398.1-2"/>
    <property type="match status" value="1"/>
</dbReference>
<dbReference type="GO" id="GO:0005737">
    <property type="term" value="C:cytoplasm"/>
    <property type="evidence" value="ECO:0007669"/>
    <property type="project" value="UniProtKB-SubCell"/>
</dbReference>
<evidence type="ECO:0000256" key="6">
    <source>
        <dbReference type="ARBA" id="ARBA00022833"/>
    </source>
</evidence>
<dbReference type="GO" id="GO:0008270">
    <property type="term" value="F:zinc ion binding"/>
    <property type="evidence" value="ECO:0007669"/>
    <property type="project" value="UniProtKB-UniRule"/>
</dbReference>
<evidence type="ECO:0000256" key="1">
    <source>
        <dbReference type="ARBA" id="ARBA00022478"/>
    </source>
</evidence>
<feature type="binding site" evidence="8">
    <location>
        <position position="24"/>
    </location>
    <ligand>
        <name>Zn(2+)</name>
        <dbReference type="ChEBI" id="CHEBI:29105"/>
    </ligand>
</feature>
<evidence type="ECO:0000256" key="7">
    <source>
        <dbReference type="ARBA" id="ARBA00023163"/>
    </source>
</evidence>
<organism evidence="9 10">
    <name type="scientific">Aciduliprofundum boonei (strain DSM 19572 / T469)</name>
    <dbReference type="NCBI Taxonomy" id="439481"/>
    <lineage>
        <taxon>Archaea</taxon>
        <taxon>Methanobacteriati</taxon>
        <taxon>Thermoplasmatota</taxon>
        <taxon>DHVE2 group</taxon>
        <taxon>Candidatus Aciduliprofundum</taxon>
    </lineage>
</organism>
<sequence length="43" mass="5088">MYRCVRCGRPLTSELGVQQLECECGSRMFYKERPNMKKIVYAI</sequence>
<keyword evidence="7 8" id="KW-0804">Transcription</keyword>
<accession>D3TBQ6</accession>
<dbReference type="InterPro" id="IPR006591">
    <property type="entry name" value="RNAP_P/RPABC4"/>
</dbReference>
<keyword evidence="10" id="KW-1185">Reference proteome</keyword>
<dbReference type="GeneID" id="31781086"/>
<comment type="similarity">
    <text evidence="8">Belongs to the archaeal Rpo12/eukaryotic RPC10 RNA polymerase subunit family.</text>
</comment>
<gene>
    <name evidence="8" type="primary">rpo12</name>
    <name evidence="8" type="synonym">rpoP</name>
    <name evidence="9" type="ordered locus">Aboo_0179</name>
</gene>
<feature type="binding site" evidence="8">
    <location>
        <position position="22"/>
    </location>
    <ligand>
        <name>Zn(2+)</name>
        <dbReference type="ChEBI" id="CHEBI:29105"/>
    </ligand>
</feature>
<dbReference type="KEGG" id="abi:Aboo_0179"/>
<dbReference type="HAMAP" id="MF_00615">
    <property type="entry name" value="RNApol_arch_Rpo12"/>
    <property type="match status" value="1"/>
</dbReference>
<dbReference type="HOGENOM" id="CLU_179456_2_1_2"/>
<keyword evidence="6 8" id="KW-0862">Zinc</keyword>
<keyword evidence="5 8" id="KW-0479">Metal-binding</keyword>
<dbReference type="EC" id="2.7.7.6" evidence="8"/>
<dbReference type="SMART" id="SM00659">
    <property type="entry name" value="RPOLCX"/>
    <property type="match status" value="1"/>
</dbReference>
<evidence type="ECO:0000313" key="9">
    <source>
        <dbReference type="EMBL" id="ADD07991.1"/>
    </source>
</evidence>
<comment type="subcellular location">
    <subcellularLocation>
        <location evidence="8">Cytoplasm</location>
    </subcellularLocation>
</comment>
<evidence type="ECO:0000256" key="8">
    <source>
        <dbReference type="HAMAP-Rule" id="MF_00615"/>
    </source>
</evidence>
<protein>
    <recommendedName>
        <fullName evidence="8">DNA-directed RNA polymerase subunit Rpo12</fullName>
        <ecNumber evidence="8">2.7.7.6</ecNumber>
    </recommendedName>
    <alternativeName>
        <fullName evidence="8">DNA-directed RNA polymerase subunit P</fullName>
    </alternativeName>
</protein>
<evidence type="ECO:0000256" key="2">
    <source>
        <dbReference type="ARBA" id="ARBA00022490"/>
    </source>
</evidence>
<evidence type="ECO:0000256" key="3">
    <source>
        <dbReference type="ARBA" id="ARBA00022679"/>
    </source>
</evidence>
<dbReference type="GO" id="GO:0003899">
    <property type="term" value="F:DNA-directed RNA polymerase activity"/>
    <property type="evidence" value="ECO:0007669"/>
    <property type="project" value="UniProtKB-UniRule"/>
</dbReference>
<keyword evidence="3 8" id="KW-0808">Transferase</keyword>
<dbReference type="GO" id="GO:0006351">
    <property type="term" value="P:DNA-templated transcription"/>
    <property type="evidence" value="ECO:0007669"/>
    <property type="project" value="UniProtKB-UniRule"/>
</dbReference>
<dbReference type="GO" id="GO:0003677">
    <property type="term" value="F:DNA binding"/>
    <property type="evidence" value="ECO:0007669"/>
    <property type="project" value="InterPro"/>
</dbReference>
<comment type="function">
    <text evidence="8">DNA-dependent RNA polymerase (RNAP) catalyzes the transcription of DNA into RNA using the four ribonucleoside triphosphates as substrates.</text>
</comment>
<dbReference type="InterPro" id="IPR023464">
    <property type="entry name" value="Rpo12"/>
</dbReference>
<dbReference type="GO" id="GO:0000428">
    <property type="term" value="C:DNA-directed RNA polymerase complex"/>
    <property type="evidence" value="ECO:0007669"/>
    <property type="project" value="UniProtKB-KW"/>
</dbReference>
<comment type="catalytic activity">
    <reaction evidence="8">
        <text>RNA(n) + a ribonucleoside 5'-triphosphate = RNA(n+1) + diphosphate</text>
        <dbReference type="Rhea" id="RHEA:21248"/>
        <dbReference type="Rhea" id="RHEA-COMP:14527"/>
        <dbReference type="Rhea" id="RHEA-COMP:17342"/>
        <dbReference type="ChEBI" id="CHEBI:33019"/>
        <dbReference type="ChEBI" id="CHEBI:61557"/>
        <dbReference type="ChEBI" id="CHEBI:140395"/>
        <dbReference type="EC" id="2.7.7.6"/>
    </reaction>
</comment>
<feature type="binding site" evidence="8">
    <location>
        <position position="7"/>
    </location>
    <ligand>
        <name>Zn(2+)</name>
        <dbReference type="ChEBI" id="CHEBI:29105"/>
    </ligand>
</feature>
<evidence type="ECO:0000256" key="5">
    <source>
        <dbReference type="ARBA" id="ARBA00022723"/>
    </source>
</evidence>
<evidence type="ECO:0000256" key="4">
    <source>
        <dbReference type="ARBA" id="ARBA00022695"/>
    </source>
</evidence>
<reference evidence="9" key="1">
    <citation type="submission" date="2010-02" db="EMBL/GenBank/DDBJ databases">
        <title>Complete sequence of Aciduliprofundum boonei T469.</title>
        <authorList>
            <consortium name="US DOE Joint Genome Institute"/>
            <person name="Lucas S."/>
            <person name="Copeland A."/>
            <person name="Lapidus A."/>
            <person name="Cheng J.-F."/>
            <person name="Bruce D."/>
            <person name="Goodwin L."/>
            <person name="Pitluck S."/>
            <person name="Saunders E."/>
            <person name="Detter J.C."/>
            <person name="Han C."/>
            <person name="Tapia R."/>
            <person name="Land M."/>
            <person name="Hauser L."/>
            <person name="Kyrpides N."/>
            <person name="Mikhailova N."/>
            <person name="Flores G."/>
            <person name="Reysenbach A.-L."/>
            <person name="Woyke T."/>
        </authorList>
    </citation>
    <scope>NUCLEOTIDE SEQUENCE</scope>
    <source>
        <strain evidence="9">T469</strain>
    </source>
</reference>
<evidence type="ECO:0000313" key="10">
    <source>
        <dbReference type="Proteomes" id="UP000001400"/>
    </source>
</evidence>
<dbReference type="Gene3D" id="2.20.28.30">
    <property type="entry name" value="RNA polymerase ii, chain L"/>
    <property type="match status" value="1"/>
</dbReference>
<dbReference type="AlphaFoldDB" id="D3TBQ6"/>
<keyword evidence="1 8" id="KW-0240">DNA-directed RNA polymerase</keyword>
<dbReference type="InterPro" id="IPR029040">
    <property type="entry name" value="RPABC4/Spt4"/>
</dbReference>
<keyword evidence="2 8" id="KW-0963">Cytoplasm</keyword>
<dbReference type="SUPFAM" id="SSF63393">
    <property type="entry name" value="RNA polymerase subunits"/>
    <property type="match status" value="1"/>
</dbReference>
<dbReference type="Proteomes" id="UP000001400">
    <property type="component" value="Chromosome"/>
</dbReference>
<proteinExistence type="inferred from homology"/>
<name>D3TBQ6_ACIB4</name>
<dbReference type="RefSeq" id="WP_012997061.1">
    <property type="nucleotide sequence ID" value="NC_013926.1"/>
</dbReference>
<comment type="cofactor">
    <cofactor evidence="8">
        <name>Zn(2+)</name>
        <dbReference type="ChEBI" id="CHEBI:29105"/>
    </cofactor>
    <text evidence="8">Binds 1 zinc ion.</text>
</comment>
<dbReference type="OrthoDB" id="129238at2157"/>
<dbReference type="EMBL" id="CP001941">
    <property type="protein sequence ID" value="ADD07991.1"/>
    <property type="molecule type" value="Genomic_DNA"/>
</dbReference>